<organism evidence="14 15">
    <name type="scientific">Natrarchaeobius chitinivorans</name>
    <dbReference type="NCBI Taxonomy" id="1679083"/>
    <lineage>
        <taxon>Archaea</taxon>
        <taxon>Methanobacteriati</taxon>
        <taxon>Methanobacteriota</taxon>
        <taxon>Stenosarchaea group</taxon>
        <taxon>Halobacteria</taxon>
        <taxon>Halobacteriales</taxon>
        <taxon>Natrialbaceae</taxon>
        <taxon>Natrarchaeobius</taxon>
    </lineage>
</organism>
<evidence type="ECO:0000259" key="11">
    <source>
        <dbReference type="Pfam" id="PF01977"/>
    </source>
</evidence>
<dbReference type="OrthoDB" id="8480at2157"/>
<evidence type="ECO:0000256" key="10">
    <source>
        <dbReference type="ARBA" id="ARBA00049936"/>
    </source>
</evidence>
<evidence type="ECO:0000256" key="3">
    <source>
        <dbReference type="ARBA" id="ARBA00022643"/>
    </source>
</evidence>
<dbReference type="GO" id="GO:0016831">
    <property type="term" value="F:carboxy-lyase activity"/>
    <property type="evidence" value="ECO:0007669"/>
    <property type="project" value="UniProtKB-KW"/>
</dbReference>
<gene>
    <name evidence="14" type="ORF">EA472_03260</name>
</gene>
<dbReference type="NCBIfam" id="TIGR00148">
    <property type="entry name" value="UbiD family decarboxylase"/>
    <property type="match status" value="1"/>
</dbReference>
<dbReference type="InterPro" id="IPR048304">
    <property type="entry name" value="UbiD_Rift_dom"/>
</dbReference>
<dbReference type="InterPro" id="IPR049383">
    <property type="entry name" value="UbiD-like_N"/>
</dbReference>
<protein>
    <recommendedName>
        <fullName evidence="9">Anhydromevalonate phosphate decarboxylase</fullName>
        <ecNumber evidence="8">4.1.1.126</ecNumber>
    </recommendedName>
</protein>
<evidence type="ECO:0000259" key="13">
    <source>
        <dbReference type="Pfam" id="PF20696"/>
    </source>
</evidence>
<dbReference type="Pfam" id="PF20695">
    <property type="entry name" value="UbiD_N"/>
    <property type="match status" value="1"/>
</dbReference>
<reference evidence="14 15" key="1">
    <citation type="submission" date="2018-10" db="EMBL/GenBank/DDBJ databases">
        <title>Natrarchaeobius chitinivorans gen. nov., sp. nov., and Natrarchaeobius haloalkaliphilus sp. nov., alkaliphilic, chitin-utilizing haloarchaea from hypersaline alkaline lakes.</title>
        <authorList>
            <person name="Sorokin D.Y."/>
            <person name="Elcheninov A.G."/>
            <person name="Kostrikina N.A."/>
            <person name="Bale N.J."/>
            <person name="Sinninghe Damste J.S."/>
            <person name="Khijniak T.V."/>
            <person name="Kublanov I.V."/>
            <person name="Toshchakov S.V."/>
        </authorList>
    </citation>
    <scope>NUCLEOTIDE SEQUENCE [LARGE SCALE GENOMIC DNA]</scope>
    <source>
        <strain evidence="14 15">AArcht7</strain>
    </source>
</reference>
<feature type="domain" description="3-octaprenyl-4-hydroxybenzoate carboxy-lyase-like C-terminal" evidence="13">
    <location>
        <begin position="306"/>
        <end position="428"/>
    </location>
</feature>
<accession>A0A3N6NQZ8</accession>
<dbReference type="PANTHER" id="PTHR30108">
    <property type="entry name" value="3-OCTAPRENYL-4-HYDROXYBENZOATE CARBOXY-LYASE-RELATED"/>
    <property type="match status" value="1"/>
</dbReference>
<comment type="pathway">
    <text evidence="1">Isoprenoid biosynthesis; isopentenyl diphosphate biosynthesis via mevalonate pathway.</text>
</comment>
<keyword evidence="15" id="KW-1185">Reference proteome</keyword>
<evidence type="ECO:0000256" key="1">
    <source>
        <dbReference type="ARBA" id="ARBA00005092"/>
    </source>
</evidence>
<dbReference type="InterPro" id="IPR049381">
    <property type="entry name" value="UbiD-like_C"/>
</dbReference>
<dbReference type="PANTHER" id="PTHR30108:SF21">
    <property type="entry name" value="4-HYDROXYBENZOATE DECARBOXYLASE"/>
    <property type="match status" value="1"/>
</dbReference>
<name>A0A3N6NQZ8_NATCH</name>
<evidence type="ECO:0000256" key="9">
    <source>
        <dbReference type="ARBA" id="ARBA00049754"/>
    </source>
</evidence>
<evidence type="ECO:0000256" key="7">
    <source>
        <dbReference type="ARBA" id="ARBA00049583"/>
    </source>
</evidence>
<comment type="catalytic activity">
    <reaction evidence="6">
        <text>(2E)-3-methyl-5-phosphooxypent-2-enoate + H(+) = isopentenyl phosphate + CO2</text>
        <dbReference type="Rhea" id="RHEA:78971"/>
        <dbReference type="ChEBI" id="CHEBI:15378"/>
        <dbReference type="ChEBI" id="CHEBI:16526"/>
        <dbReference type="ChEBI" id="CHEBI:65078"/>
        <dbReference type="ChEBI" id="CHEBI:229665"/>
        <dbReference type="EC" id="4.1.1.126"/>
    </reaction>
    <physiologicalReaction direction="left-to-right" evidence="6">
        <dbReference type="Rhea" id="RHEA:78972"/>
    </physiologicalReaction>
</comment>
<evidence type="ECO:0000256" key="8">
    <source>
        <dbReference type="ARBA" id="ARBA00049727"/>
    </source>
</evidence>
<comment type="function">
    <text evidence="7">Catalyzes the conversion of trans-anhydromevalonate 5-phosphate (tAHMP) into isopentenyl phosphate. Involved in the archaeal mevalonate (MVA) pathway, which provides fundamental precursors for isoprenoid biosynthesis, such as isopentenyl diphosphate (IPP) and dimethylallyl diphosphate (DMAPP).</text>
</comment>
<dbReference type="Pfam" id="PF20696">
    <property type="entry name" value="UbiD_C"/>
    <property type="match status" value="1"/>
</dbReference>
<sequence length="457" mass="51284">MKDLRSYLETLPDDQLERVSKPVNPAEFDVTAILQNLENEDRYPAVLFENPTDIEGRETDFQLISNLFADRRRIAQALDLPTDQWRMETSLEYARRETNRREPVVVDNDDAPVMDDSVPDLTHLPVVRHHRLDPAPYINMTPSMKDPESGVYNVAFLRNMVKGGEKMGIHMSPRHNFRIFKTNEDRGEPTRMAITIGHHPGYYLGALTLAGFEVDEYDVIGGMFGEPLRLTPSKTWGDEFLVPADAEVVVEAEVLPEVREIEAPFGEFPGYYGPQRLKPVVEVKNVVCRTNPIFQHVFVGHKDVATLGGVPKEGGIYNDIQGRVPSVEQVHLPSSGCGRFRCYVSLEQTTEGEAKHAALQALASSDFIKHVVVVDEDVDAFDEADVLWAQSTRMRADEDVDVINGVKGNTLDPSVRGEVATSKIIIDATKPVDEQYPPVLDIPEDALDRMTLSEYIE</sequence>
<dbReference type="AlphaFoldDB" id="A0A3N6NQZ8"/>
<dbReference type="GO" id="GO:0005737">
    <property type="term" value="C:cytoplasm"/>
    <property type="evidence" value="ECO:0007669"/>
    <property type="project" value="TreeGrafter"/>
</dbReference>
<dbReference type="SUPFAM" id="SSF143968">
    <property type="entry name" value="UbiD C-terminal domain-like"/>
    <property type="match status" value="1"/>
</dbReference>
<dbReference type="EMBL" id="REFZ01000002">
    <property type="protein sequence ID" value="RQH02333.1"/>
    <property type="molecule type" value="Genomic_DNA"/>
</dbReference>
<comment type="cofactor">
    <cofactor evidence="10">
        <name>prenylated FMN</name>
        <dbReference type="ChEBI" id="CHEBI:87746"/>
    </cofactor>
</comment>
<dbReference type="Proteomes" id="UP000281431">
    <property type="component" value="Unassembled WGS sequence"/>
</dbReference>
<dbReference type="Gene3D" id="3.40.1670.10">
    <property type="entry name" value="UbiD C-terminal domain-like"/>
    <property type="match status" value="1"/>
</dbReference>
<comment type="similarity">
    <text evidence="2">Belongs to the UbiD family.</text>
</comment>
<comment type="caution">
    <text evidence="14">The sequence shown here is derived from an EMBL/GenBank/DDBJ whole genome shotgun (WGS) entry which is preliminary data.</text>
</comment>
<evidence type="ECO:0000256" key="4">
    <source>
        <dbReference type="ARBA" id="ARBA00022793"/>
    </source>
</evidence>
<keyword evidence="4" id="KW-0210">Decarboxylase</keyword>
<keyword evidence="3" id="KW-0288">FMN</keyword>
<evidence type="ECO:0000256" key="6">
    <source>
        <dbReference type="ARBA" id="ARBA00049054"/>
    </source>
</evidence>
<dbReference type="SUPFAM" id="SSF50475">
    <property type="entry name" value="FMN-binding split barrel"/>
    <property type="match status" value="1"/>
</dbReference>
<proteinExistence type="inferred from homology"/>
<evidence type="ECO:0000256" key="2">
    <source>
        <dbReference type="ARBA" id="ARBA00010021"/>
    </source>
</evidence>
<evidence type="ECO:0000313" key="14">
    <source>
        <dbReference type="EMBL" id="RQH02333.1"/>
    </source>
</evidence>
<dbReference type="EC" id="4.1.1.126" evidence="8"/>
<evidence type="ECO:0000259" key="12">
    <source>
        <dbReference type="Pfam" id="PF20695"/>
    </source>
</evidence>
<evidence type="ECO:0000313" key="15">
    <source>
        <dbReference type="Proteomes" id="UP000281431"/>
    </source>
</evidence>
<keyword evidence="3" id="KW-0285">Flavoprotein</keyword>
<feature type="domain" description="3-octaprenyl-4-hydroxybenzoate carboxy-lyase-like Rift-related" evidence="11">
    <location>
        <begin position="106"/>
        <end position="301"/>
    </location>
</feature>
<evidence type="ECO:0000256" key="5">
    <source>
        <dbReference type="ARBA" id="ARBA00023229"/>
    </source>
</evidence>
<dbReference type="InterPro" id="IPR002830">
    <property type="entry name" value="UbiD"/>
</dbReference>
<keyword evidence="4" id="KW-0456">Lyase</keyword>
<keyword evidence="5" id="KW-0414">Isoprene biosynthesis</keyword>
<dbReference type="Pfam" id="PF01977">
    <property type="entry name" value="UbiD"/>
    <property type="match status" value="1"/>
</dbReference>
<feature type="domain" description="3-octaprenyl-4-hydroxybenzoate carboxy-lyase-like N-terminal" evidence="12">
    <location>
        <begin position="14"/>
        <end position="83"/>
    </location>
</feature>